<evidence type="ECO:0000256" key="4">
    <source>
        <dbReference type="ARBA" id="ARBA00007947"/>
    </source>
</evidence>
<feature type="domain" description="Nucleotidyl transferase" evidence="11">
    <location>
        <begin position="2"/>
        <end position="242"/>
    </location>
</feature>
<comment type="pathway">
    <text evidence="1">Nucleotide-sugar biosynthesis; UDP-N-acetyl-alpha-D-glucosamine biosynthesis; N-acetyl-alpha-D-glucosamine 1-phosphate from alpha-D-glucosamine 6-phosphate (route II): step 2/2.</text>
</comment>
<evidence type="ECO:0000259" key="11">
    <source>
        <dbReference type="Pfam" id="PF00483"/>
    </source>
</evidence>
<dbReference type="GO" id="GO:0003977">
    <property type="term" value="F:UDP-N-acetylglucosamine diphosphorylase activity"/>
    <property type="evidence" value="ECO:0007669"/>
    <property type="project" value="UniProtKB-EC"/>
</dbReference>
<dbReference type="InterPro" id="IPR023915">
    <property type="entry name" value="Bifunctiontional_GlmU_arc-type"/>
</dbReference>
<comment type="pathway">
    <text evidence="2">Nucleotide-sugar biosynthesis; UDP-N-acetyl-alpha-D-glucosamine biosynthesis; UDP-N-acetyl-alpha-D-glucosamine from N-acetyl-alpha-D-glucosamine 1-phosphate: step 1/1.</text>
</comment>
<keyword evidence="8" id="KW-0012">Acyltransferase</keyword>
<dbReference type="GO" id="GO:0019134">
    <property type="term" value="F:glucosamine-1-phosphate N-acetyltransferase activity"/>
    <property type="evidence" value="ECO:0007669"/>
    <property type="project" value="UniProtKB-EC"/>
</dbReference>
<feature type="domain" description="Mannose-1-phosphate guanyltransferase C-terminal" evidence="12">
    <location>
        <begin position="276"/>
        <end position="363"/>
    </location>
</feature>
<comment type="catalytic activity">
    <reaction evidence="9">
        <text>alpha-D-glucosamine 1-phosphate + acetyl-CoA = N-acetyl-alpha-D-glucosamine 1-phosphate + CoA + H(+)</text>
        <dbReference type="Rhea" id="RHEA:13725"/>
        <dbReference type="ChEBI" id="CHEBI:15378"/>
        <dbReference type="ChEBI" id="CHEBI:57287"/>
        <dbReference type="ChEBI" id="CHEBI:57288"/>
        <dbReference type="ChEBI" id="CHEBI:57776"/>
        <dbReference type="ChEBI" id="CHEBI:58516"/>
        <dbReference type="EC" id="2.3.1.157"/>
    </reaction>
</comment>
<dbReference type="UniPathway" id="UPA00113">
    <property type="reaction ID" value="UER00532"/>
</dbReference>
<evidence type="ECO:0000256" key="5">
    <source>
        <dbReference type="ARBA" id="ARBA00022679"/>
    </source>
</evidence>
<evidence type="ECO:0000313" key="13">
    <source>
        <dbReference type="EMBL" id="KKN47517.1"/>
    </source>
</evidence>
<dbReference type="PANTHER" id="PTHR43584">
    <property type="entry name" value="NUCLEOTIDYL TRANSFERASE"/>
    <property type="match status" value="1"/>
</dbReference>
<proteinExistence type="inferred from homology"/>
<organism evidence="13">
    <name type="scientific">marine sediment metagenome</name>
    <dbReference type="NCBI Taxonomy" id="412755"/>
    <lineage>
        <taxon>unclassified sequences</taxon>
        <taxon>metagenomes</taxon>
        <taxon>ecological metagenomes</taxon>
    </lineage>
</organism>
<dbReference type="CDD" id="cd05636">
    <property type="entry name" value="LbH_G1P_TT_C_like"/>
    <property type="match status" value="1"/>
</dbReference>
<name>A0A0F9RDD2_9ZZZZ</name>
<dbReference type="InterPro" id="IPR056729">
    <property type="entry name" value="GMPPB_C"/>
</dbReference>
<dbReference type="PANTHER" id="PTHR43584:SF8">
    <property type="entry name" value="N-ACETYLMURAMATE ALPHA-1-PHOSPHATE URIDYLYLTRANSFERASE"/>
    <property type="match status" value="1"/>
</dbReference>
<dbReference type="CDD" id="cd04181">
    <property type="entry name" value="NTP_transferase"/>
    <property type="match status" value="1"/>
</dbReference>
<dbReference type="InterPro" id="IPR050065">
    <property type="entry name" value="GlmU-like"/>
</dbReference>
<gene>
    <name evidence="13" type="ORF">LCGC14_0662130</name>
</gene>
<dbReference type="AlphaFoldDB" id="A0A0F9RDD2"/>
<dbReference type="Pfam" id="PF00483">
    <property type="entry name" value="NTP_transferase"/>
    <property type="match status" value="1"/>
</dbReference>
<evidence type="ECO:0000256" key="8">
    <source>
        <dbReference type="ARBA" id="ARBA00023315"/>
    </source>
</evidence>
<evidence type="ECO:0000256" key="7">
    <source>
        <dbReference type="ARBA" id="ARBA00023268"/>
    </source>
</evidence>
<dbReference type="Pfam" id="PF25087">
    <property type="entry name" value="GMPPB_C"/>
    <property type="match status" value="1"/>
</dbReference>
<dbReference type="InterPro" id="IPR011004">
    <property type="entry name" value="Trimer_LpxA-like_sf"/>
</dbReference>
<protein>
    <submittedName>
        <fullName evidence="13">Uncharacterized protein</fullName>
    </submittedName>
</protein>
<reference evidence="13" key="1">
    <citation type="journal article" date="2015" name="Nature">
        <title>Complex archaea that bridge the gap between prokaryotes and eukaryotes.</title>
        <authorList>
            <person name="Spang A."/>
            <person name="Saw J.H."/>
            <person name="Jorgensen S.L."/>
            <person name="Zaremba-Niedzwiedzka K."/>
            <person name="Martijn J."/>
            <person name="Lind A.E."/>
            <person name="van Eijk R."/>
            <person name="Schleper C."/>
            <person name="Guy L."/>
            <person name="Ettema T.J."/>
        </authorList>
    </citation>
    <scope>NUCLEOTIDE SEQUENCE</scope>
</reference>
<evidence type="ECO:0000256" key="10">
    <source>
        <dbReference type="ARBA" id="ARBA00048493"/>
    </source>
</evidence>
<evidence type="ECO:0000256" key="6">
    <source>
        <dbReference type="ARBA" id="ARBA00022695"/>
    </source>
</evidence>
<dbReference type="Gene3D" id="2.160.10.10">
    <property type="entry name" value="Hexapeptide repeat proteins"/>
    <property type="match status" value="1"/>
</dbReference>
<evidence type="ECO:0000256" key="9">
    <source>
        <dbReference type="ARBA" id="ARBA00048247"/>
    </source>
</evidence>
<evidence type="ECO:0000256" key="3">
    <source>
        <dbReference type="ARBA" id="ARBA00007707"/>
    </source>
</evidence>
<dbReference type="SUPFAM" id="SSF53448">
    <property type="entry name" value="Nucleotide-diphospho-sugar transferases"/>
    <property type="match status" value="1"/>
</dbReference>
<sequence>MKAVIIVAGEGKRLRPITSSRPKPLIPISGKPLLEHTILALKNSGIKKILLVVGYKENLIKEYFGDGKEKFDLKIEYVTQEEQLGTAHAFGYGKYFANDESVLFMYGDLLVEPKVFKEIVQKFNDNKDDGIILLMHVENPEVFGIISLDPEGFVEKIIEKPSPEINVGNLANAGVFIFNSSIFQAIEQTTKSPRGEYEFTDSMEIYITQLNAKIRGYIIKDEFWSDIGLPWQILEANKFLLDHIDPEVLGDIEENVFISGNVHIGKNTKVKPGTSIIGPCYIGENSLIGPNAYIRPYTSIGDNCHVGMSEVKNSLIFSKSNIPHFNYVGDSIICECVNLGAGSKTSNLRFDNKSVWVTIKGEQIDSGRRKLGAIIGPNAQTGINSSIMCGKKIGENSVIGAHTLVMEDVAPDTLYYWDPSEGIKKKKLNS</sequence>
<dbReference type="EMBL" id="LAZR01001272">
    <property type="protein sequence ID" value="KKN47517.1"/>
    <property type="molecule type" value="Genomic_DNA"/>
</dbReference>
<comment type="similarity">
    <text evidence="4">In the N-terminal section; belongs to the N-acetylglucosamine-1-phosphate uridyltransferase family.</text>
</comment>
<keyword evidence="6" id="KW-0548">Nucleotidyltransferase</keyword>
<keyword evidence="5" id="KW-0808">Transferase</keyword>
<accession>A0A0F9RDD2</accession>
<dbReference type="InterPro" id="IPR029044">
    <property type="entry name" value="Nucleotide-diphossugar_trans"/>
</dbReference>
<evidence type="ECO:0000256" key="2">
    <source>
        <dbReference type="ARBA" id="ARBA00005208"/>
    </source>
</evidence>
<comment type="caution">
    <text evidence="13">The sequence shown here is derived from an EMBL/GenBank/DDBJ whole genome shotgun (WGS) entry which is preliminary data.</text>
</comment>
<comment type="catalytic activity">
    <reaction evidence="10">
        <text>N-acetyl-alpha-D-glucosamine 1-phosphate + UTP + H(+) = UDP-N-acetyl-alpha-D-glucosamine + diphosphate</text>
        <dbReference type="Rhea" id="RHEA:13509"/>
        <dbReference type="ChEBI" id="CHEBI:15378"/>
        <dbReference type="ChEBI" id="CHEBI:33019"/>
        <dbReference type="ChEBI" id="CHEBI:46398"/>
        <dbReference type="ChEBI" id="CHEBI:57705"/>
        <dbReference type="ChEBI" id="CHEBI:57776"/>
        <dbReference type="EC" id="2.7.7.23"/>
    </reaction>
</comment>
<keyword evidence="7" id="KW-0511">Multifunctional enzyme</keyword>
<evidence type="ECO:0000256" key="1">
    <source>
        <dbReference type="ARBA" id="ARBA00005166"/>
    </source>
</evidence>
<dbReference type="Gene3D" id="3.90.550.10">
    <property type="entry name" value="Spore Coat Polysaccharide Biosynthesis Protein SpsA, Chain A"/>
    <property type="match status" value="1"/>
</dbReference>
<dbReference type="SUPFAM" id="SSF51161">
    <property type="entry name" value="Trimeric LpxA-like enzymes"/>
    <property type="match status" value="1"/>
</dbReference>
<evidence type="ECO:0000259" key="12">
    <source>
        <dbReference type="Pfam" id="PF25087"/>
    </source>
</evidence>
<dbReference type="InterPro" id="IPR005835">
    <property type="entry name" value="NTP_transferase_dom"/>
</dbReference>
<comment type="similarity">
    <text evidence="3">In the C-terminal section; belongs to the transferase hexapeptide repeat family.</text>
</comment>
<dbReference type="GO" id="GO:0006048">
    <property type="term" value="P:UDP-N-acetylglucosamine biosynthetic process"/>
    <property type="evidence" value="ECO:0007669"/>
    <property type="project" value="UniProtKB-UniPathway"/>
</dbReference>
<dbReference type="NCBIfam" id="TIGR03992">
    <property type="entry name" value="Arch_glmU"/>
    <property type="match status" value="1"/>
</dbReference>